<dbReference type="FunFam" id="1.20.1160.11:FF:000004">
    <property type="entry name" value="Paired amphipathic helix protein Sin3a"/>
    <property type="match status" value="1"/>
</dbReference>
<evidence type="ECO:0000256" key="4">
    <source>
        <dbReference type="ARBA" id="ARBA00022553"/>
    </source>
</evidence>
<dbReference type="Proteomes" id="UP000708208">
    <property type="component" value="Unassembled WGS sequence"/>
</dbReference>
<keyword evidence="12 18" id="KW-0539">Nucleus</keyword>
<evidence type="ECO:0000256" key="11">
    <source>
        <dbReference type="ARBA" id="ARBA00023163"/>
    </source>
</evidence>
<keyword evidence="8" id="KW-0805">Transcription regulation</keyword>
<protein>
    <recommendedName>
        <fullName evidence="15">Paired amphipathic helix protein Sin3a</fullName>
    </recommendedName>
    <alternativeName>
        <fullName evidence="16">Histone deacetylase complex subunit Sin3a</fullName>
    </alternativeName>
    <alternativeName>
        <fullName evidence="17">Transcriptional corepressor Sin3a</fullName>
    </alternativeName>
</protein>
<dbReference type="PANTHER" id="PTHR12346">
    <property type="entry name" value="SIN3B-RELATED"/>
    <property type="match status" value="1"/>
</dbReference>
<dbReference type="PANTHER" id="PTHR12346:SF0">
    <property type="entry name" value="SIN3A, ISOFORM G"/>
    <property type="match status" value="1"/>
</dbReference>
<keyword evidence="9" id="KW-0175">Coiled coil</keyword>
<feature type="region of interest" description="Disordered" evidence="19">
    <location>
        <begin position="1419"/>
        <end position="1447"/>
    </location>
</feature>
<evidence type="ECO:0000256" key="1">
    <source>
        <dbReference type="ARBA" id="ARBA00004604"/>
    </source>
</evidence>
<evidence type="ECO:0000256" key="14">
    <source>
        <dbReference type="ARBA" id="ARBA00061761"/>
    </source>
</evidence>
<comment type="subcellular location">
    <subcellularLocation>
        <location evidence="1">Nucleus</location>
        <location evidence="1">Nucleolus</location>
    </subcellularLocation>
</comment>
<evidence type="ECO:0000256" key="7">
    <source>
        <dbReference type="ARBA" id="ARBA00022990"/>
    </source>
</evidence>
<feature type="region of interest" description="Disordered" evidence="19">
    <location>
        <begin position="1008"/>
        <end position="1095"/>
    </location>
</feature>
<keyword evidence="10" id="KW-0090">Biological rhythms</keyword>
<dbReference type="GO" id="GO:0061629">
    <property type="term" value="F:RNA polymerase II-specific DNA-binding transcription factor binding"/>
    <property type="evidence" value="ECO:0007669"/>
    <property type="project" value="UniProtKB-ARBA"/>
</dbReference>
<evidence type="ECO:0000256" key="8">
    <source>
        <dbReference type="ARBA" id="ARBA00023015"/>
    </source>
</evidence>
<keyword evidence="11" id="KW-0804">Transcription</keyword>
<evidence type="ECO:0000313" key="22">
    <source>
        <dbReference type="Proteomes" id="UP000708208"/>
    </source>
</evidence>
<dbReference type="Pfam" id="PF08295">
    <property type="entry name" value="Sin3_corepress"/>
    <property type="match status" value="1"/>
</dbReference>
<comment type="subunit">
    <text evidence="14">Interacts with ARID4B, BRMS1L, HCFC1, HDAC1, HDAC2, MXI1, SAP30L, SAP130, SFPQ and TOPORS. Interacts with OGT (via TPRs 1-6); the interaction mediates transcriptional repression in parallel with histone deacetylase. Interacts with BAZ2A, MXD1, MXD3, MXD4, MBD2, DACH1, NCOR1, NR4A2, REST, RLIM, SAP30, SETDB1, SMYD2, and SUDS3. Interacts with PHF12 in a complex composed of HDAC1, PHF12 and SAP30. Interacts with TET1; the interaction recruits SIN3A to gene promoters. The large PER complex involved in the histone deacetylation is composed of at least HDAC1, PER2, SFPQ and SIN3A. Interacts with KLF11. Interacts with PPHLN1. Found in a complex with YY1, GON4L and HDAC1. Interacts (via PAH2) with FOXK1. Interacts with FOXK2. Found in a complex composed of at least SINHCAF, SIN3A, HDAC1, SAP30, RBBP4, OGT and TET1. Interacts with SINHCAF. Interacts with SPHK2.</text>
</comment>
<dbReference type="FunFam" id="1.20.1160.11:FF:000001">
    <property type="entry name" value="Paired amphipathic helix protein Sin3"/>
    <property type="match status" value="1"/>
</dbReference>
<feature type="compositionally biased region" description="Polar residues" evidence="19">
    <location>
        <begin position="222"/>
        <end position="234"/>
    </location>
</feature>
<dbReference type="SMART" id="SM00761">
    <property type="entry name" value="HDAC_interact"/>
    <property type="match status" value="1"/>
</dbReference>
<dbReference type="GO" id="GO:0005730">
    <property type="term" value="C:nucleolus"/>
    <property type="evidence" value="ECO:0007669"/>
    <property type="project" value="UniProtKB-SubCell"/>
</dbReference>
<feature type="compositionally biased region" description="Polar residues" evidence="19">
    <location>
        <begin position="1022"/>
        <end position="1035"/>
    </location>
</feature>
<evidence type="ECO:0000256" key="12">
    <source>
        <dbReference type="ARBA" id="ARBA00023242"/>
    </source>
</evidence>
<dbReference type="Pfam" id="PF02671">
    <property type="entry name" value="PAH"/>
    <property type="match status" value="3"/>
</dbReference>
<comment type="function">
    <text evidence="13">Acts as a transcriptional repressor. Corepressor for REST. Interacts with MXI1 to repress MYC responsive genes and antagonize MYC oncogenic activities. Also interacts with MXD1-MAX heterodimers to repress transcription by tethering SIN3A to DNA. Acts cooperatively with OGT to repress transcription in parallel with histone deacetylation. Involved in the control of the circadian rhythms. Required for the transcriptional repression of circadian target genes, such as PER1, mediated by the large PER complex through histone deacetylation. Cooperates with FOXK1 to regulate cell cycle progression probably by repressing cell cycle inhibitor genes expression. Required for cortical neuron differentiation and callosal axon elongation.</text>
</comment>
<feature type="compositionally biased region" description="Low complexity" evidence="19">
    <location>
        <begin position="1038"/>
        <end position="1054"/>
    </location>
</feature>
<keyword evidence="4" id="KW-0597">Phosphoprotein</keyword>
<evidence type="ECO:0000256" key="3">
    <source>
        <dbReference type="ARBA" id="ARBA00022499"/>
    </source>
</evidence>
<dbReference type="GO" id="GO:0048511">
    <property type="term" value="P:rhythmic process"/>
    <property type="evidence" value="ECO:0007669"/>
    <property type="project" value="UniProtKB-KW"/>
</dbReference>
<evidence type="ECO:0000256" key="2">
    <source>
        <dbReference type="ARBA" id="ARBA00022491"/>
    </source>
</evidence>
<keyword evidence="5" id="KW-0677">Repeat</keyword>
<dbReference type="Pfam" id="PF16879">
    <property type="entry name" value="Sin3a_C"/>
    <property type="match status" value="1"/>
</dbReference>
<evidence type="ECO:0000256" key="10">
    <source>
        <dbReference type="ARBA" id="ARBA00023108"/>
    </source>
</evidence>
<reference evidence="21" key="1">
    <citation type="submission" date="2021-06" db="EMBL/GenBank/DDBJ databases">
        <authorList>
            <person name="Hodson N. C."/>
            <person name="Mongue J. A."/>
            <person name="Jaron S. K."/>
        </authorList>
    </citation>
    <scope>NUCLEOTIDE SEQUENCE</scope>
</reference>
<feature type="compositionally biased region" description="Basic and acidic residues" evidence="19">
    <location>
        <begin position="1082"/>
        <end position="1093"/>
    </location>
</feature>
<evidence type="ECO:0000256" key="16">
    <source>
        <dbReference type="ARBA" id="ARBA00075105"/>
    </source>
</evidence>
<evidence type="ECO:0000256" key="9">
    <source>
        <dbReference type="ARBA" id="ARBA00023054"/>
    </source>
</evidence>
<evidence type="ECO:0000256" key="19">
    <source>
        <dbReference type="SAM" id="MobiDB-lite"/>
    </source>
</evidence>
<keyword evidence="3" id="KW-1017">Isopeptide bond</keyword>
<accession>A0A8J2JTC4</accession>
<evidence type="ECO:0000256" key="6">
    <source>
        <dbReference type="ARBA" id="ARBA00022843"/>
    </source>
</evidence>
<dbReference type="InterPro" id="IPR039774">
    <property type="entry name" value="Sin3-like"/>
</dbReference>
<evidence type="ECO:0000256" key="18">
    <source>
        <dbReference type="PROSITE-ProRule" id="PRU00810"/>
    </source>
</evidence>
<feature type="region of interest" description="Disordered" evidence="19">
    <location>
        <begin position="1388"/>
        <end position="1407"/>
    </location>
</feature>
<dbReference type="PROSITE" id="PS51477">
    <property type="entry name" value="PAH"/>
    <property type="match status" value="3"/>
</dbReference>
<evidence type="ECO:0000256" key="5">
    <source>
        <dbReference type="ARBA" id="ARBA00022737"/>
    </source>
</evidence>
<feature type="domain" description="Histone deacetylase interacting" evidence="20">
    <location>
        <begin position="719"/>
        <end position="819"/>
    </location>
</feature>
<sequence length="1591" mass="177455">MEDGNSKEKIVSASQNLTLSTNSAASNPTVEGHQQSILILAEPQSVLARSTSPHHISTTAQISTTSGQSAMLSSGHGNAGGLGMHNVNVSNLTTSVSSTVSHNLPGNISNVTPMSLHQGAITTTPSSISAQAQNVCVSLTAPNLMSLHPGSPLTASTTGSSSHSVPVNISGTPSVPLSVSGGGGVGPAITITPGSVPISMASAARTLTSLPTGTVAFRSINSNQTQPAQVSGQDSGDESVPLSVHVPNSLTCSGSTEQSSGTAASDQNVHQSSSQSEQRLKVEDALNYLDQVKYKFGNQPQVYNDFLDIMKEFKSQSIDTPGVIQRVSQLFRGHPELIVGFNTFLPPGYKIEVQTNNQVSFSMIGHGGYVVQTTVSTGAVPNSPVLHPGPTSTSIIQHSISGHPIRSAVAVTPQSGTTGINNGRTSPIPPAPNLGATTNSFETSSTPAFTHSFTSPFVQSAFPSLQSQPVEFNHAINYVNKIKSRFQGQPDKYKQFLEILHTYQKEQRNIKEGLPQSSKHLTEHEVYSQVSKLFENQDDLLQEFGQFLPDATNHQNNTGNKSTVDSVKKAVKSPREFPVVTKPTPSGATKRPTLQQNTTATKKFRMSSFKDISLAEAGKYGSLNEFAFFDKVRQLLKAPDIYENFLRCLILHNDEILSLSELLQLVTPFLSKSPDLYAWFKDFIGLNDNGPTVYEPIPATIAKQEKLTEEQSMEIDFSTCKRLGASYCALPKNHVPPKCSGRTSLCHEVLNDVWVSFPTWSEDSTFITSRKTQFEEYIYRCEDERFELDVVIETNASTIRVLEMVAKKMSRMSQEELNEFELDECLGGSSPTIHQRAVRRLYGDKAGEIMDGLRKQPSTAVPLVLRRLKAKEEEWREAQKGFNKIWREQIERFYLKSLDHQGITFKQTDIRALRSKALISELETVFEERQEQQARMVDPDAGYSGPHLMFAHKDISILEDANNLLIHHVRRQSGIQKEDKRRIKQLLKQFIPDIFFHKRLEITEDEIDDYSPDELDGRKSPSESSSVPVQNGSRSVSKKNGASKKGNGSKADGSQLGLKKEADENAEGDCGSEHMSASSQPHESHESKRVLAKRDRKNHSVIDAIDIKLEDDDIEADRYRKRMTFVAACDADEAYTVMYVNTCWYVFLRLHFILCERLSKMREKAKQLLEEEMKDPTEKNSAASILRLRPKHDVDVEYYYPFFLELVRNLLDGNIEAGNYEDTLREMFGIHAYIAYTLDKVVANAVRQLQSLVGDESCQRCMELFIQSKRREGAGGLCATMHQRVAAELSYLKNAEKTFADDGCIKVVYFKKQSKITFELLENDPPPSSPSNENAKWAAYVERFVQPGDSGSDDLKRELSRRPVFLPRNIRNWKKRRQQKFQGELGIPRLPARGSSECPMEIDDDNIDNLSTPEIVSEIKKENDEDDKDYPTAPKLRKEGGPSVKSDPEDIDLDLMLNCRDENGKMTNDYIIQDNLQCQFNPNSYKMIFVVNSENFIYLKGALKTARKTHRAVSTRLSEAFGKWHANWIERCVSEEHITRCEDWLMGMNVHTTLTKVISNNDLKKPPYRPFNSRLFMEYVIKLSEDFNSNN</sequence>
<dbReference type="EMBL" id="CAJVCH010132004">
    <property type="protein sequence ID" value="CAG7726195.1"/>
    <property type="molecule type" value="Genomic_DNA"/>
</dbReference>
<dbReference type="GO" id="GO:0003714">
    <property type="term" value="F:transcription corepressor activity"/>
    <property type="evidence" value="ECO:0007669"/>
    <property type="project" value="InterPro"/>
</dbReference>
<comment type="caution">
    <text evidence="21">The sequence shown here is derived from an EMBL/GenBank/DDBJ whole genome shotgun (WGS) entry which is preliminary data.</text>
</comment>
<evidence type="ECO:0000256" key="17">
    <source>
        <dbReference type="ARBA" id="ARBA00081271"/>
    </source>
</evidence>
<evidence type="ECO:0000259" key="20">
    <source>
        <dbReference type="SMART" id="SM00761"/>
    </source>
</evidence>
<name>A0A8J2JTC4_9HEXA</name>
<dbReference type="InterPro" id="IPR013194">
    <property type="entry name" value="HDAC_interact_dom"/>
</dbReference>
<evidence type="ECO:0000256" key="15">
    <source>
        <dbReference type="ARBA" id="ARBA00068512"/>
    </source>
</evidence>
<feature type="region of interest" description="Disordered" evidence="19">
    <location>
        <begin position="222"/>
        <end position="278"/>
    </location>
</feature>
<dbReference type="GO" id="GO:0070822">
    <property type="term" value="C:Sin3-type complex"/>
    <property type="evidence" value="ECO:0007669"/>
    <property type="project" value="TreeGrafter"/>
</dbReference>
<keyword evidence="22" id="KW-1185">Reference proteome</keyword>
<gene>
    <name evidence="21" type="ORF">AFUS01_LOCUS15117</name>
</gene>
<keyword evidence="2" id="KW-0678">Repressor</keyword>
<organism evidence="21 22">
    <name type="scientific">Allacma fusca</name>
    <dbReference type="NCBI Taxonomy" id="39272"/>
    <lineage>
        <taxon>Eukaryota</taxon>
        <taxon>Metazoa</taxon>
        <taxon>Ecdysozoa</taxon>
        <taxon>Arthropoda</taxon>
        <taxon>Hexapoda</taxon>
        <taxon>Collembola</taxon>
        <taxon>Symphypleona</taxon>
        <taxon>Sminthuridae</taxon>
        <taxon>Allacma</taxon>
    </lineage>
</organism>
<keyword evidence="6" id="KW-0832">Ubl conjugation</keyword>
<dbReference type="OrthoDB" id="10265969at2759"/>
<dbReference type="GO" id="GO:0000122">
    <property type="term" value="P:negative regulation of transcription by RNA polymerase II"/>
    <property type="evidence" value="ECO:0007669"/>
    <property type="project" value="TreeGrafter"/>
</dbReference>
<dbReference type="InterPro" id="IPR031693">
    <property type="entry name" value="Sin3_C"/>
</dbReference>
<keyword evidence="7" id="KW-0007">Acetylation</keyword>
<dbReference type="InterPro" id="IPR003822">
    <property type="entry name" value="PAH"/>
</dbReference>
<dbReference type="FunFam" id="1.20.1160.11:FF:000002">
    <property type="entry name" value="Paired amphipathic helix protein SIN3"/>
    <property type="match status" value="1"/>
</dbReference>
<proteinExistence type="predicted"/>
<evidence type="ECO:0000256" key="13">
    <source>
        <dbReference type="ARBA" id="ARBA00056268"/>
    </source>
</evidence>
<feature type="compositionally biased region" description="Polar residues" evidence="19">
    <location>
        <begin position="246"/>
        <end position="277"/>
    </location>
</feature>
<evidence type="ECO:0000313" key="21">
    <source>
        <dbReference type="EMBL" id="CAG7726195.1"/>
    </source>
</evidence>